<evidence type="ECO:0000259" key="3">
    <source>
        <dbReference type="Pfam" id="PF04695"/>
    </source>
</evidence>
<dbReference type="Gene3D" id="1.10.10.10">
    <property type="entry name" value="Winged helix-like DNA-binding domain superfamily/Winged helix DNA-binding domain"/>
    <property type="match status" value="1"/>
</dbReference>
<reference evidence="7 8" key="2">
    <citation type="submission" date="2013-11" db="EMBL/GenBank/DDBJ databases">
        <title>The Genome Sequence of Phytophthora parasitica CJ05E6.</title>
        <authorList>
            <consortium name="The Broad Institute Genomics Platform"/>
            <person name="Russ C."/>
            <person name="Tyler B."/>
            <person name="Panabieres F."/>
            <person name="Shan W."/>
            <person name="Tripathy S."/>
            <person name="Grunwald N."/>
            <person name="Machado M."/>
            <person name="Johnson C.S."/>
            <person name="Arredondo F."/>
            <person name="Hong C."/>
            <person name="Coffey M."/>
            <person name="Young S.K."/>
            <person name="Zeng Q."/>
            <person name="Gargeya S."/>
            <person name="Fitzgerald M."/>
            <person name="Abouelleil A."/>
            <person name="Alvarado L."/>
            <person name="Chapman S.B."/>
            <person name="Gainer-Dewar J."/>
            <person name="Goldberg J."/>
            <person name="Griggs A."/>
            <person name="Gujja S."/>
            <person name="Hansen M."/>
            <person name="Howarth C."/>
            <person name="Imamovic A."/>
            <person name="Ireland A."/>
            <person name="Larimer J."/>
            <person name="McCowan C."/>
            <person name="Murphy C."/>
            <person name="Pearson M."/>
            <person name="Poon T.W."/>
            <person name="Priest M."/>
            <person name="Roberts A."/>
            <person name="Saif S."/>
            <person name="Shea T."/>
            <person name="Sykes S."/>
            <person name="Wortman J."/>
            <person name="Nusbaum C."/>
            <person name="Birren B."/>
        </authorList>
    </citation>
    <scope>NUCLEOTIDE SEQUENCE [LARGE SCALE GENOMIC DNA]</scope>
    <source>
        <strain evidence="7 8">CJ05E6</strain>
    </source>
</reference>
<dbReference type="Pfam" id="PF04695">
    <property type="entry name" value="Pex14_N"/>
    <property type="match status" value="1"/>
</dbReference>
<dbReference type="SUPFAM" id="SSF143503">
    <property type="entry name" value="PUG domain-like"/>
    <property type="match status" value="1"/>
</dbReference>
<keyword evidence="2" id="KW-0472">Membrane</keyword>
<evidence type="ECO:0008006" key="9">
    <source>
        <dbReference type="Google" id="ProtNLM"/>
    </source>
</evidence>
<dbReference type="InterPro" id="IPR006785">
    <property type="entry name" value="Pex14_N"/>
</dbReference>
<dbReference type="Proteomes" id="UP000053864">
    <property type="component" value="Unassembled WGS sequence"/>
</dbReference>
<evidence type="ECO:0000256" key="1">
    <source>
        <dbReference type="SAM" id="MobiDB-lite"/>
    </source>
</evidence>
<evidence type="ECO:0000259" key="4">
    <source>
        <dbReference type="Pfam" id="PF09409"/>
    </source>
</evidence>
<dbReference type="Proteomes" id="UP000053236">
    <property type="component" value="Unassembled WGS sequence"/>
</dbReference>
<feature type="domain" description="Peroxisomal membrane protein PEX14-like KPWE" evidence="5">
    <location>
        <begin position="532"/>
        <end position="585"/>
    </location>
</feature>
<dbReference type="Pfam" id="PF17733">
    <property type="entry name" value="KPWE_dom"/>
    <property type="match status" value="1"/>
</dbReference>
<dbReference type="VEuPathDB" id="FungiDB:PPTG_07049"/>
<dbReference type="PANTHER" id="PTHR36855:SF1">
    <property type="entry name" value="PEROXISOME MEMBRANE ANCHOR PROTEIN PEX14P N-TERMINAL DOMAIN-CONTAINING PROTEIN"/>
    <property type="match status" value="1"/>
</dbReference>
<dbReference type="CDD" id="cd09212">
    <property type="entry name" value="PUB"/>
    <property type="match status" value="1"/>
</dbReference>
<dbReference type="Pfam" id="PF09409">
    <property type="entry name" value="PUB"/>
    <property type="match status" value="1"/>
</dbReference>
<name>W2HIG0_PHYNI</name>
<sequence>MCRCALCYVVYCVSVTCPDATNPQSTPLSERVSFLEGKGMTKEEIQEAIERHQNGGTATSTTPIVQTAVPQQQQLPTAAPMMMSAAAPIQMMQRRARYPAYVRVLWTVSSLVGAASILTFLWNYAVQSGYIPWLRPMPPLLEAAKVQEEKEQEAKKDEALLAELSSVSSAIQKQTEELSKLSSSLDEKERDLQSKTLLTTQISSALAEQSNAQSIAELKAEISTLKTLLLSKKAENSDESNVKLEKEGNGHTKKQSVTTIGSNNTEAATTSGNSQQPSVVPQVSKAERMEMALKKLRTENSLEQLKLAAGILSMYVKNLVENPDVPRYRRIAPGNANFKQKIEPLKHHEELLKSIGFETTGLNMEWKWHTASKTTGAFDENIAILRALLKALQSLTNPKSSSNLSLEEIARASLEEFFAEQDKKKQEVASATTTTSTIITSNTVEEKRPAVQSSKSMFGAPSGSTSTSLDAFMARLEQQTSVNSIANADVNMKTSSSNTVAASAAAARDGEEKMPVAVASSISPTVTAGGPSYPESFKEVMDLIQKGETVPGIRDIEDKLSVDSSELLSQQMNAGEAAAAKPWEKIKA</sequence>
<feature type="region of interest" description="Disordered" evidence="1">
    <location>
        <begin position="234"/>
        <end position="257"/>
    </location>
</feature>
<evidence type="ECO:0000256" key="2">
    <source>
        <dbReference type="SAM" id="Phobius"/>
    </source>
</evidence>
<dbReference type="EMBL" id="KI670950">
    <property type="protein sequence ID" value="ETL48297.1"/>
    <property type="molecule type" value="Genomic_DNA"/>
</dbReference>
<feature type="transmembrane region" description="Helical" evidence="2">
    <location>
        <begin position="100"/>
        <end position="122"/>
    </location>
</feature>
<protein>
    <recommendedName>
        <fullName evidence="9">Peroxin-14</fullName>
    </recommendedName>
</protein>
<evidence type="ECO:0000313" key="6">
    <source>
        <dbReference type="EMBL" id="ETK94904.1"/>
    </source>
</evidence>
<gene>
    <name evidence="6" type="ORF">L915_02124</name>
    <name evidence="7" type="ORF">L916_02088</name>
</gene>
<feature type="domain" description="Peroxisome membrane anchor protein Pex14p N-terminal" evidence="3">
    <location>
        <begin position="24"/>
        <end position="51"/>
    </location>
</feature>
<dbReference type="InterPro" id="IPR018997">
    <property type="entry name" value="PUB_domain"/>
</dbReference>
<feature type="compositionally biased region" description="Basic and acidic residues" evidence="1">
    <location>
        <begin position="234"/>
        <end position="250"/>
    </location>
</feature>
<dbReference type="InterPro" id="IPR040554">
    <property type="entry name" value="KPWE_PEX14_dom"/>
</dbReference>
<proteinExistence type="predicted"/>
<dbReference type="AlphaFoldDB" id="W2HIG0"/>
<organism evidence="6">
    <name type="scientific">Phytophthora nicotianae</name>
    <name type="common">Potato buckeye rot agent</name>
    <name type="synonym">Phytophthora parasitica</name>
    <dbReference type="NCBI Taxonomy" id="4792"/>
    <lineage>
        <taxon>Eukaryota</taxon>
        <taxon>Sar</taxon>
        <taxon>Stramenopiles</taxon>
        <taxon>Oomycota</taxon>
        <taxon>Peronosporomycetes</taxon>
        <taxon>Peronosporales</taxon>
        <taxon>Peronosporaceae</taxon>
        <taxon>Phytophthora</taxon>
    </lineage>
</organism>
<keyword evidence="2" id="KW-1133">Transmembrane helix</keyword>
<dbReference type="InterPro" id="IPR036388">
    <property type="entry name" value="WH-like_DNA-bd_sf"/>
</dbReference>
<feature type="domain" description="PUB" evidence="4">
    <location>
        <begin position="303"/>
        <end position="362"/>
    </location>
</feature>
<dbReference type="PANTHER" id="PTHR36855">
    <property type="entry name" value="CHROMOSOME 10, WHOLE GENOME SHOTGUN SEQUENCE"/>
    <property type="match status" value="1"/>
</dbReference>
<evidence type="ECO:0000313" key="7">
    <source>
        <dbReference type="EMBL" id="ETL48297.1"/>
    </source>
</evidence>
<keyword evidence="2" id="KW-0812">Transmembrane</keyword>
<dbReference type="Gene3D" id="1.20.58.2190">
    <property type="match status" value="1"/>
</dbReference>
<reference evidence="6" key="1">
    <citation type="submission" date="2013-11" db="EMBL/GenBank/DDBJ databases">
        <title>The Genome Sequence of Phytophthora parasitica CJ02B3.</title>
        <authorList>
            <consortium name="The Broad Institute Genomics Platform"/>
            <person name="Russ C."/>
            <person name="Tyler B."/>
            <person name="Panabieres F."/>
            <person name="Shan W."/>
            <person name="Tripathy S."/>
            <person name="Grunwald N."/>
            <person name="Machado M."/>
            <person name="Johnson C.S."/>
            <person name="Arredondo F."/>
            <person name="Hong C."/>
            <person name="Coffey M."/>
            <person name="Young S.K."/>
            <person name="Zeng Q."/>
            <person name="Gargeya S."/>
            <person name="Fitzgerald M."/>
            <person name="Abouelleil A."/>
            <person name="Alvarado L."/>
            <person name="Chapman S.B."/>
            <person name="Gainer-Dewar J."/>
            <person name="Goldberg J."/>
            <person name="Griggs A."/>
            <person name="Gujja S."/>
            <person name="Hansen M."/>
            <person name="Howarth C."/>
            <person name="Imamovic A."/>
            <person name="Ireland A."/>
            <person name="Larimer J."/>
            <person name="McCowan C."/>
            <person name="Murphy C."/>
            <person name="Pearson M."/>
            <person name="Poon T.W."/>
            <person name="Priest M."/>
            <person name="Roberts A."/>
            <person name="Saif S."/>
            <person name="Shea T."/>
            <person name="Sykes S."/>
            <person name="Wortman J."/>
            <person name="Nusbaum C."/>
            <person name="Birren B."/>
        </authorList>
    </citation>
    <scope>NUCLEOTIDE SEQUENCE [LARGE SCALE GENOMIC DNA]</scope>
    <source>
        <strain evidence="6">CJ02B3</strain>
    </source>
</reference>
<dbReference type="InterPro" id="IPR036339">
    <property type="entry name" value="PUB-like_dom_sf"/>
</dbReference>
<accession>W2HIG0</accession>
<evidence type="ECO:0000313" key="8">
    <source>
        <dbReference type="Proteomes" id="UP000053864"/>
    </source>
</evidence>
<evidence type="ECO:0000259" key="5">
    <source>
        <dbReference type="Pfam" id="PF17733"/>
    </source>
</evidence>
<dbReference type="EMBL" id="KI684481">
    <property type="protein sequence ID" value="ETK94904.1"/>
    <property type="molecule type" value="Genomic_DNA"/>
</dbReference>